<evidence type="ECO:0000256" key="1">
    <source>
        <dbReference type="SAM" id="Phobius"/>
    </source>
</evidence>
<name>A0A0A1MNN3_9BACI</name>
<feature type="transmembrane region" description="Helical" evidence="1">
    <location>
        <begin position="9"/>
        <end position="27"/>
    </location>
</feature>
<dbReference type="STRING" id="545501.BN997_00505"/>
<dbReference type="EMBL" id="CDGG01000001">
    <property type="protein sequence ID" value="CEI80696.1"/>
    <property type="molecule type" value="Genomic_DNA"/>
</dbReference>
<dbReference type="Pfam" id="PF07670">
    <property type="entry name" value="Gate"/>
    <property type="match status" value="1"/>
</dbReference>
<sequence length="447" mass="49979">MKSYSFSQIIKFIIPSLLGLFLFLYPLPTEEGFTIPIAFLAGTLQDILESNLSLIMMIVIIITAGFTAFAKLAGESTFSKSPFLHQLFYTTWFWTITRLLAAVFAIMVYFQIGPEFVYSEDTGGMLLDSLLHTLFVTFLFAGLFLPFLTNFGLLEFFGGIMRNIMRPLFRLPGRASVDSLASWVGDATIGVLLTNKQYEEGYYTKREAAIISTTFSVVSITFTLVILQEVRLAHMFLPFYLTILIAGGAAAFIMPRIPPLSKMPNTYISGKERTDDEKIPASDNVFTHGFKNAVKRAEKETSFRTFFIDGGKNIFDMWFAVTPVVMTFGTLAVIIAEYTPLFQWLGMPFVPILELMQIPFAQEASETILIGFADMFLPAILITGVEAEITRFIIAALSVTQLIFMSEVGGLILGTKIPVSFRHLAIIFLMRTVITLPIITIIAHLLF</sequence>
<keyword evidence="1" id="KW-1133">Transmembrane helix</keyword>
<dbReference type="Proteomes" id="UP000040453">
    <property type="component" value="Unassembled WGS sequence"/>
</dbReference>
<feature type="transmembrane region" description="Helical" evidence="1">
    <location>
        <begin position="367"/>
        <end position="385"/>
    </location>
</feature>
<feature type="transmembrane region" description="Helical" evidence="1">
    <location>
        <begin position="208"/>
        <end position="227"/>
    </location>
</feature>
<dbReference type="AlphaFoldDB" id="A0A0A1MNN3"/>
<feature type="transmembrane region" description="Helical" evidence="1">
    <location>
        <begin position="91"/>
        <end position="110"/>
    </location>
</feature>
<organism evidence="3 4">
    <name type="scientific">Oceanobacillus oncorhynchi</name>
    <dbReference type="NCBI Taxonomy" id="545501"/>
    <lineage>
        <taxon>Bacteria</taxon>
        <taxon>Bacillati</taxon>
        <taxon>Bacillota</taxon>
        <taxon>Bacilli</taxon>
        <taxon>Bacillales</taxon>
        <taxon>Bacillaceae</taxon>
        <taxon>Oceanobacillus</taxon>
    </lineage>
</organism>
<reference evidence="3 4" key="1">
    <citation type="submission" date="2014-11" db="EMBL/GenBank/DDBJ databases">
        <authorList>
            <person name="Urmite Genomes Urmite Genomes"/>
        </authorList>
    </citation>
    <scope>NUCLEOTIDE SEQUENCE [LARGE SCALE GENOMIC DNA]</scope>
    <source>
        <strain evidence="3 4">Oc5</strain>
    </source>
</reference>
<keyword evidence="4" id="KW-1185">Reference proteome</keyword>
<keyword evidence="1" id="KW-0812">Transmembrane</keyword>
<proteinExistence type="predicted"/>
<evidence type="ECO:0000313" key="3">
    <source>
        <dbReference type="EMBL" id="CEI80696.1"/>
    </source>
</evidence>
<protein>
    <submittedName>
        <fullName evidence="3">Nucleoside recognition</fullName>
    </submittedName>
</protein>
<gene>
    <name evidence="3" type="ORF">BN997_00505</name>
</gene>
<feature type="transmembrane region" description="Helical" evidence="1">
    <location>
        <begin position="314"/>
        <end position="335"/>
    </location>
</feature>
<dbReference type="RefSeq" id="WP_042529359.1">
    <property type="nucleotide sequence ID" value="NZ_CDGG01000001.1"/>
</dbReference>
<evidence type="ECO:0000259" key="2">
    <source>
        <dbReference type="Pfam" id="PF07670"/>
    </source>
</evidence>
<feature type="transmembrane region" description="Helical" evidence="1">
    <location>
        <begin position="130"/>
        <end position="157"/>
    </location>
</feature>
<dbReference type="OrthoDB" id="1633380at2"/>
<evidence type="ECO:0000313" key="4">
    <source>
        <dbReference type="Proteomes" id="UP000040453"/>
    </source>
</evidence>
<dbReference type="InterPro" id="IPR011642">
    <property type="entry name" value="Gate_dom"/>
</dbReference>
<accession>A0A0A1MNN3</accession>
<feature type="transmembrane region" description="Helical" evidence="1">
    <location>
        <begin position="425"/>
        <end position="446"/>
    </location>
</feature>
<feature type="transmembrane region" description="Helical" evidence="1">
    <location>
        <begin position="391"/>
        <end position="413"/>
    </location>
</feature>
<keyword evidence="1" id="KW-0472">Membrane</keyword>
<feature type="domain" description="Nucleoside transporter/FeoB GTPase Gate" evidence="2">
    <location>
        <begin position="133"/>
        <end position="230"/>
    </location>
</feature>
<feature type="transmembrane region" description="Helical" evidence="1">
    <location>
        <begin position="233"/>
        <end position="254"/>
    </location>
</feature>
<feature type="transmembrane region" description="Helical" evidence="1">
    <location>
        <begin position="47"/>
        <end position="70"/>
    </location>
</feature>